<dbReference type="Gene3D" id="2.160.20.20">
    <property type="match status" value="1"/>
</dbReference>
<gene>
    <name evidence="3" type="ORF">EJP69_19260</name>
</gene>
<dbReference type="Gene3D" id="2.40.128.130">
    <property type="entry name" value="Autotransporter beta-domain"/>
    <property type="match status" value="1"/>
</dbReference>
<reference evidence="3 4" key="1">
    <citation type="submission" date="2018-12" db="EMBL/GenBank/DDBJ databases">
        <title>The genome of Variovorax gossypii DSM 100435.</title>
        <authorList>
            <person name="Gao J."/>
            <person name="Sun J."/>
        </authorList>
    </citation>
    <scope>NUCLEOTIDE SEQUENCE [LARGE SCALE GENOMIC DNA]</scope>
    <source>
        <strain evidence="3 4">DSM 100435</strain>
    </source>
</reference>
<comment type="caution">
    <text evidence="3">The sequence shown here is derived from an EMBL/GenBank/DDBJ whole genome shotgun (WGS) entry which is preliminary data.</text>
</comment>
<dbReference type="Pfam" id="PF03797">
    <property type="entry name" value="Autotransporter"/>
    <property type="match status" value="1"/>
</dbReference>
<dbReference type="GO" id="GO:0019867">
    <property type="term" value="C:outer membrane"/>
    <property type="evidence" value="ECO:0007669"/>
    <property type="project" value="InterPro"/>
</dbReference>
<keyword evidence="1" id="KW-0843">Virulence</keyword>
<evidence type="ECO:0000259" key="2">
    <source>
        <dbReference type="PROSITE" id="PS51208"/>
    </source>
</evidence>
<dbReference type="InterPro" id="IPR024973">
    <property type="entry name" value="ESPR"/>
</dbReference>
<dbReference type="EMBL" id="RXOE01000005">
    <property type="protein sequence ID" value="RTQ32854.1"/>
    <property type="molecule type" value="Genomic_DNA"/>
</dbReference>
<dbReference type="PANTHER" id="PTHR35037:SF3">
    <property type="entry name" value="C-TERMINAL REGION OF AIDA-LIKE PROTEIN"/>
    <property type="match status" value="1"/>
</dbReference>
<evidence type="ECO:0000313" key="3">
    <source>
        <dbReference type="EMBL" id="RTQ32854.1"/>
    </source>
</evidence>
<dbReference type="InterPro" id="IPR012332">
    <property type="entry name" value="Autotransporter_pectin_lyase_C"/>
</dbReference>
<dbReference type="OrthoDB" id="8613300at2"/>
<keyword evidence="4" id="KW-1185">Reference proteome</keyword>
<evidence type="ECO:0000256" key="1">
    <source>
        <dbReference type="ARBA" id="ARBA00023026"/>
    </source>
</evidence>
<proteinExistence type="predicted"/>
<dbReference type="PANTHER" id="PTHR35037">
    <property type="entry name" value="C-TERMINAL REGION OF AIDA-LIKE PROTEIN"/>
    <property type="match status" value="1"/>
</dbReference>
<dbReference type="PROSITE" id="PS51208">
    <property type="entry name" value="AUTOTRANSPORTER"/>
    <property type="match status" value="1"/>
</dbReference>
<dbReference type="SUPFAM" id="SSF103515">
    <property type="entry name" value="Autotransporter"/>
    <property type="match status" value="1"/>
</dbReference>
<dbReference type="Pfam" id="PF13018">
    <property type="entry name" value="ESPR"/>
    <property type="match status" value="1"/>
</dbReference>
<dbReference type="InterPro" id="IPR043990">
    <property type="entry name" value="AC_1"/>
</dbReference>
<dbReference type="NCBIfam" id="TIGR01414">
    <property type="entry name" value="autotrans_barl"/>
    <property type="match status" value="1"/>
</dbReference>
<dbReference type="InterPro" id="IPR005546">
    <property type="entry name" value="Autotransporte_beta"/>
</dbReference>
<dbReference type="CDD" id="cd01344">
    <property type="entry name" value="PL2_Passenger_AT"/>
    <property type="match status" value="1"/>
</dbReference>
<feature type="domain" description="Autotransporter" evidence="2">
    <location>
        <begin position="917"/>
        <end position="1203"/>
    </location>
</feature>
<name>A0A431THL9_9BURK</name>
<dbReference type="InterPro" id="IPR051551">
    <property type="entry name" value="Autotransporter_adhesion"/>
</dbReference>
<dbReference type="InterPro" id="IPR011050">
    <property type="entry name" value="Pectin_lyase_fold/virulence"/>
</dbReference>
<dbReference type="SMART" id="SM00869">
    <property type="entry name" value="Autotransporter"/>
    <property type="match status" value="1"/>
</dbReference>
<dbReference type="InterPro" id="IPR036709">
    <property type="entry name" value="Autotransporte_beta_dom_sf"/>
</dbReference>
<sequence length="1203" mass="122100">MAPKRSLGRLVPSGLLGRTILGRGRWGVCRTLSGPDRMCVISAQHSPPPLSQDAVWSRGTWRLGIVHNLKRRNTSNVGCQTFEANQSLLPLLRTDRFRATSRPCTVARPRNRDQLGVLDGGELLHSSHPPNTAAHSATDLYGVRGNKMNRTFRSVYNEALGAWVAASEVSAARGKRSSGAVLGAAFLAAAAFGGASPAWAASECGTIAAGGTVTCNGDGSPATDAAPYASGIFYSTPDAKLVLDGTAGALTVQPATPVIAVANRGGAGAGTREVQINGDVRITTMAGTAGGPTIGAQAYQTQGGNALVVQNGGTINAVGENAFGIAVRTDGGGTASAIQNGGSISTTGTGGSGVALFSETYSTGAAVATQNGGSITTNGSHAVYALARGNGSATATQTGGSINAASSTFTNAGVVAQTLGTGDAHAVQTGGSIVTNGFGGALGTVASGSGNATTEQRGGSVTANGINAIAVAAVSSGAGTATAVQAAGLTASATGANSNGIAAYARGSGRYAVSVAGSAIGGSGSTAAAVHTSGAGGGTIDIASSAMLDGSRSGTAVLDETGAVVVTSSGSVTGDILTNAGNDSISLVAGSVKGKIDAGADDDRFTWSGGTLSGGFFGQNGSDTALVSAAGYNGSQILDGGDDVSATDGWVDRLTLQGVTATAGGDTLRNWESITLDNTRLILAGTPLTVGAGVDGSGNPLGLFIRSSSSVSLGQSAFTVNGDVHNAGLINLRSASGVPGNVLSIFGNYAGANGIVQLNTVLGNDASVTDKLVVNGNTGGTTRVLVNNAGGAGAATINGIQVVKVTGTSSEGNFTLAAPVQAGAFEYGLHRGGRTDGDANSFYLSSVYNPAPIPGVIPGAAPVPAPVPAPEVFRPAASGYVMGQLATAELGLGLLGSLHKRVGEQQTLKWDYCGCDAKAPEDQVWMRLHAQRLDVDGKRQFGFEQEMQYFQLGKDLAIRYSGDAGDKSRSHTGISVGYGRTNVNFNDRRRGDAGMGYDTGKMKGEMLTLGAYHTRYADNGSYLDLVGQLHSVRNDYTDRYGGEGKQKGAGLGLSVEVGRPWQIGESQWLIEPQAQLTYQVTRYRGFVDNVSPVGGFTSESLRGRVGARLSWNDKAERSDQLTRTNTFYFTANLLHEFKDPEAVTIGSTAVSEWGKQTWAEVGVGAQLPLSRTTYLYGGLQYQRSLSGAHREGVSGQLGVRVAW</sequence>
<evidence type="ECO:0000313" key="4">
    <source>
        <dbReference type="Proteomes" id="UP000267418"/>
    </source>
</evidence>
<dbReference type="AlphaFoldDB" id="A0A431THL9"/>
<dbReference type="SUPFAM" id="SSF51126">
    <property type="entry name" value="Pectin lyase-like"/>
    <property type="match status" value="1"/>
</dbReference>
<protein>
    <submittedName>
        <fullName evidence="3">Autotransporter outer membrane beta-barrel domain-containing protein</fullName>
    </submittedName>
</protein>
<accession>A0A431THL9</accession>
<organism evidence="3 4">
    <name type="scientific">Variovorax gossypii</name>
    <dbReference type="NCBI Taxonomy" id="1679495"/>
    <lineage>
        <taxon>Bacteria</taxon>
        <taxon>Pseudomonadati</taxon>
        <taxon>Pseudomonadota</taxon>
        <taxon>Betaproteobacteria</taxon>
        <taxon>Burkholderiales</taxon>
        <taxon>Comamonadaceae</taxon>
        <taxon>Variovorax</taxon>
    </lineage>
</organism>
<dbReference type="Pfam" id="PF18883">
    <property type="entry name" value="AC_1"/>
    <property type="match status" value="1"/>
</dbReference>
<dbReference type="InterPro" id="IPR006315">
    <property type="entry name" value="OM_autotransptr_brl_dom"/>
</dbReference>
<dbReference type="Proteomes" id="UP000267418">
    <property type="component" value="Unassembled WGS sequence"/>
</dbReference>